<keyword evidence="10" id="KW-0413">Isomerase</keyword>
<evidence type="ECO:0000256" key="8">
    <source>
        <dbReference type="SAM" id="Phobius"/>
    </source>
</evidence>
<keyword evidence="11" id="KW-1185">Reference proteome</keyword>
<keyword evidence="2" id="KW-1003">Cell membrane</keyword>
<dbReference type="Gene3D" id="1.10.4030.10">
    <property type="entry name" value="Porin chaperone SurA, peptide-binding domain"/>
    <property type="match status" value="1"/>
</dbReference>
<evidence type="ECO:0000256" key="6">
    <source>
        <dbReference type="ARBA" id="ARBA00023186"/>
    </source>
</evidence>
<evidence type="ECO:0000256" key="5">
    <source>
        <dbReference type="ARBA" id="ARBA00023136"/>
    </source>
</evidence>
<feature type="transmembrane region" description="Helical" evidence="8">
    <location>
        <begin position="12"/>
        <end position="30"/>
    </location>
</feature>
<keyword evidence="4 8" id="KW-1133">Transmembrane helix</keyword>
<evidence type="ECO:0000259" key="9">
    <source>
        <dbReference type="Pfam" id="PF13145"/>
    </source>
</evidence>
<dbReference type="InterPro" id="IPR052029">
    <property type="entry name" value="PpiD_chaperone"/>
</dbReference>
<name>A0A1N7NPD3_9RHOB</name>
<evidence type="ECO:0000256" key="3">
    <source>
        <dbReference type="ARBA" id="ARBA00022692"/>
    </source>
</evidence>
<feature type="domain" description="PpiC" evidence="9">
    <location>
        <begin position="246"/>
        <end position="365"/>
    </location>
</feature>
<dbReference type="Proteomes" id="UP000186221">
    <property type="component" value="Unassembled WGS sequence"/>
</dbReference>
<evidence type="ECO:0000313" key="11">
    <source>
        <dbReference type="Proteomes" id="UP000186221"/>
    </source>
</evidence>
<keyword evidence="5 8" id="KW-0472">Membrane</keyword>
<dbReference type="OrthoDB" id="9768393at2"/>
<dbReference type="STRING" id="453582.SAMN05421580_10850"/>
<keyword evidence="3 8" id="KW-0812">Transmembrane</keyword>
<sequence length="617" mass="65464">MSTKLRSHGKSVVVWILLAMLIFGLGGYGVSNFSGGVKSIGTVGETEITVQDYANALRQEMNAAAAQFGRPLRMEEARAIGLDRAVQGQLFGAAGLSEQANRLHLSVGDEEVGRQITSAQAFQGPTGQFDRTAYRDMIRRQGYTEAAFEARLRADIARSILQGAVAGGAVAPEVLVNTYTAYLGETRDIAFAEITEDSLPAPVGTPDDAALQAYYEAHISDFTSPEAREITYAWLTPEMMAEAVEIDEATLRETYDSRKDEFVQPERRDVSKLVFPTQEEADAGMARIAAGEATLADLAEERGLSATDISMSEQSEADIGGTAGAAVFAATDLGAIGPFETDLGPALFSVDAIYPGEETSFEDARGDIAAELAAERGRRMISDVTSDLEDRLASGATLEEMDKETAMQLGHIAFSAETTDGIAGYEAFREAATAVTAQDFPELGNLADGGVFALRLDGITPATPIPFDQVSDRVSEAWAAAELMRLKKEQADQVVAALEAGTSLVDQGLEVRSEDALIRGAFVEGAPQGLAETAFATEPDKGAVVSDAQTVFVVTPMAVHAADMNSPEMQQLSQTFSSRLGQMIGNDLVDFYAAAAQSEAGITLDSAAINAVQAQIQ</sequence>
<dbReference type="EMBL" id="FTOG01000008">
    <property type="protein sequence ID" value="SIT00120.1"/>
    <property type="molecule type" value="Genomic_DNA"/>
</dbReference>
<accession>A0A1N7NPD3</accession>
<dbReference type="PANTHER" id="PTHR47529:SF1">
    <property type="entry name" value="PERIPLASMIC CHAPERONE PPID"/>
    <property type="match status" value="1"/>
</dbReference>
<dbReference type="Pfam" id="PF13624">
    <property type="entry name" value="SurA_N_3"/>
    <property type="match status" value="1"/>
</dbReference>
<dbReference type="GO" id="GO:0005886">
    <property type="term" value="C:plasma membrane"/>
    <property type="evidence" value="ECO:0007669"/>
    <property type="project" value="UniProtKB-SubCell"/>
</dbReference>
<organism evidence="10 11">
    <name type="scientific">Rhodobacter aestuarii</name>
    <dbReference type="NCBI Taxonomy" id="453582"/>
    <lineage>
        <taxon>Bacteria</taxon>
        <taxon>Pseudomonadati</taxon>
        <taxon>Pseudomonadota</taxon>
        <taxon>Alphaproteobacteria</taxon>
        <taxon>Rhodobacterales</taxon>
        <taxon>Rhodobacter group</taxon>
        <taxon>Rhodobacter</taxon>
    </lineage>
</organism>
<dbReference type="SUPFAM" id="SSF109998">
    <property type="entry name" value="Triger factor/SurA peptide-binding domain-like"/>
    <property type="match status" value="1"/>
</dbReference>
<evidence type="ECO:0000256" key="2">
    <source>
        <dbReference type="ARBA" id="ARBA00022475"/>
    </source>
</evidence>
<dbReference type="InterPro" id="IPR000297">
    <property type="entry name" value="PPIase_PpiC"/>
</dbReference>
<reference evidence="11" key="1">
    <citation type="submission" date="2017-01" db="EMBL/GenBank/DDBJ databases">
        <authorList>
            <person name="Varghese N."/>
            <person name="Submissions S."/>
        </authorList>
    </citation>
    <scope>NUCLEOTIDE SEQUENCE [LARGE SCALE GENOMIC DNA]</scope>
    <source>
        <strain evidence="11">DSM 19945</strain>
    </source>
</reference>
<keyword evidence="6" id="KW-0143">Chaperone</keyword>
<evidence type="ECO:0000256" key="1">
    <source>
        <dbReference type="ARBA" id="ARBA00004401"/>
    </source>
</evidence>
<gene>
    <name evidence="10" type="ORF">SAMN05421580_10850</name>
</gene>
<dbReference type="RefSeq" id="WP_076485349.1">
    <property type="nucleotide sequence ID" value="NZ_FTOG01000008.1"/>
</dbReference>
<dbReference type="InterPro" id="IPR027304">
    <property type="entry name" value="Trigger_fact/SurA_dom_sf"/>
</dbReference>
<proteinExistence type="inferred from homology"/>
<evidence type="ECO:0000313" key="10">
    <source>
        <dbReference type="EMBL" id="SIT00120.1"/>
    </source>
</evidence>
<dbReference type="GO" id="GO:0003755">
    <property type="term" value="F:peptidyl-prolyl cis-trans isomerase activity"/>
    <property type="evidence" value="ECO:0007669"/>
    <property type="project" value="InterPro"/>
</dbReference>
<dbReference type="AlphaFoldDB" id="A0A1N7NPD3"/>
<evidence type="ECO:0000256" key="4">
    <source>
        <dbReference type="ARBA" id="ARBA00022989"/>
    </source>
</evidence>
<protein>
    <submittedName>
        <fullName evidence="10">Peptidyl-prolyl cis-trans isomerase D</fullName>
    </submittedName>
</protein>
<comment type="subcellular location">
    <subcellularLocation>
        <location evidence="1">Cell membrane</location>
        <topology evidence="1">Single-pass type II membrane protein</topology>
    </subcellularLocation>
</comment>
<comment type="similarity">
    <text evidence="7">Belongs to the PpiD chaperone family.</text>
</comment>
<evidence type="ECO:0000256" key="7">
    <source>
        <dbReference type="ARBA" id="ARBA00038408"/>
    </source>
</evidence>
<dbReference type="Pfam" id="PF13145">
    <property type="entry name" value="Rotamase_2"/>
    <property type="match status" value="1"/>
</dbReference>
<dbReference type="PANTHER" id="PTHR47529">
    <property type="entry name" value="PEPTIDYL-PROLYL CIS-TRANS ISOMERASE D"/>
    <property type="match status" value="1"/>
</dbReference>